<protein>
    <submittedName>
        <fullName evidence="2">Uncharacterized protein</fullName>
    </submittedName>
</protein>
<dbReference type="GeneID" id="24094579"/>
<dbReference type="Proteomes" id="UP000006352">
    <property type="component" value="Unassembled WGS sequence"/>
</dbReference>
<name>J4G146_9APHY</name>
<gene>
    <name evidence="2" type="ORF">FIBRA_01689</name>
</gene>
<feature type="region of interest" description="Disordered" evidence="1">
    <location>
        <begin position="948"/>
        <end position="972"/>
    </location>
</feature>
<reference evidence="2 3" key="1">
    <citation type="journal article" date="2012" name="Appl. Environ. Microbiol.">
        <title>Short-read sequencing for genomic analysis of the brown rot fungus Fibroporia radiculosa.</title>
        <authorList>
            <person name="Tang J.D."/>
            <person name="Perkins A.D."/>
            <person name="Sonstegard T.S."/>
            <person name="Schroeder S.G."/>
            <person name="Burgess S.C."/>
            <person name="Diehl S.V."/>
        </authorList>
    </citation>
    <scope>NUCLEOTIDE SEQUENCE [LARGE SCALE GENOMIC DNA]</scope>
    <source>
        <strain evidence="2 3">TFFH 294</strain>
    </source>
</reference>
<feature type="region of interest" description="Disordered" evidence="1">
    <location>
        <begin position="257"/>
        <end position="287"/>
    </location>
</feature>
<dbReference type="HOGENOM" id="CLU_302477_0_0_1"/>
<feature type="region of interest" description="Disordered" evidence="1">
    <location>
        <begin position="1"/>
        <end position="166"/>
    </location>
</feature>
<feature type="compositionally biased region" description="Acidic residues" evidence="1">
    <location>
        <begin position="398"/>
        <end position="411"/>
    </location>
</feature>
<feature type="region of interest" description="Disordered" evidence="1">
    <location>
        <begin position="389"/>
        <end position="439"/>
    </location>
</feature>
<dbReference type="AlphaFoldDB" id="J4G146"/>
<sequence length="986" mass="105394">MSRAGVPVKQEPGSNLLKKSTTPARAPASVPKAAAQVFPARRPLSGSEPPAGAPSPAHPNVASGDSLPAPPRTSDAGSDASCASSSASAASRSFVKTSGRRLSLSTPSETALPFGPRAPGTAAPSRKSPTPPPTAGKENVPSWARPTRASAARTTDAAPKAPKVKTRGRALTVVAAPTAVASPDLPAPARDVQELAVGQDACLIVSLTQATREAVVVDAAQTLDQVVIDAAQTLDQDVVDAAQTPAQDVIKEYVGKDEAGAARPEEADRSPPGVEVPAGEKEENESKKDIMEMIPTLPQSSYLTVPEWGYLDTVARTSPAKTSRSVSPVKARTRAQERAVRPLSMRNGASLSDGIVPIRPSVVFKNALEVLAEIGECIEEEIEERELAVPADLHNEEQPGDEVVAEDEEDVSALQRILSSEPSVPDADSVESLDQSPGDIHQGAFGDLLRLLEEALDKPVEDAVWQDVQPCVAPAEDTSKMAALIAALGLGEGETLHEVEAARVVTESSVELCAVDDALEAVVVKEDEDMASLGRLFLGIDEDEFDDDDDDDSYDYEAEGEDENYAYAVTDDSDDESCTSDTSRVEVRRYSKPPTIQSPVEIYSRRHLSKAAKTAGTKQSVTNATFEMPPLVRLAYTVESDEEEDEDAAFFEAVLQYQSTLHTLNPASASRSRGSPTSSPCYKDARTHFPLLNTHSFESHETLFATCDTTDKKLDALHVLTAHDIKTTPDFSAMEGTAEFGVTSSDSSDFTDELCPASSANYDDCPQEASFDAMHVLDALILEEDIVDDSPRLTAAEKGKGREIVNLEEEEEEEEEMEQPVPAPVPVPQPQRLSLVFEEASAGVNHGLSFVYFPIEAPEFIIGDSKGFNARSASGCHSTPPRQRVQAPESRQAGFWTRLLKRNPHNSEASAKKSTNSSFNSLRGTPAISASTSSFYSADASYFSGTSAPSTRTGLSAFSPPKVSPFRSSQKDKPLSAVRGFFRRLF</sequence>
<feature type="compositionally biased region" description="Polar residues" evidence="1">
    <location>
        <begin position="906"/>
        <end position="922"/>
    </location>
</feature>
<feature type="compositionally biased region" description="Acidic residues" evidence="1">
    <location>
        <begin position="806"/>
        <end position="818"/>
    </location>
</feature>
<evidence type="ECO:0000313" key="2">
    <source>
        <dbReference type="EMBL" id="CCL99668.1"/>
    </source>
</evidence>
<organism evidence="2 3">
    <name type="scientific">Fibroporia radiculosa</name>
    <dbReference type="NCBI Taxonomy" id="599839"/>
    <lineage>
        <taxon>Eukaryota</taxon>
        <taxon>Fungi</taxon>
        <taxon>Dikarya</taxon>
        <taxon>Basidiomycota</taxon>
        <taxon>Agaricomycotina</taxon>
        <taxon>Agaricomycetes</taxon>
        <taxon>Polyporales</taxon>
        <taxon>Fibroporiaceae</taxon>
        <taxon>Fibroporia</taxon>
    </lineage>
</organism>
<feature type="compositionally biased region" description="Low complexity" evidence="1">
    <location>
        <begin position="74"/>
        <end position="93"/>
    </location>
</feature>
<dbReference type="EMBL" id="HE796946">
    <property type="protein sequence ID" value="CCL99668.1"/>
    <property type="molecule type" value="Genomic_DNA"/>
</dbReference>
<feature type="compositionally biased region" description="Basic and acidic residues" evidence="1">
    <location>
        <begin position="278"/>
        <end position="287"/>
    </location>
</feature>
<feature type="compositionally biased region" description="Polar residues" evidence="1">
    <location>
        <begin position="871"/>
        <end position="881"/>
    </location>
</feature>
<evidence type="ECO:0000256" key="1">
    <source>
        <dbReference type="SAM" id="MobiDB-lite"/>
    </source>
</evidence>
<evidence type="ECO:0000313" key="3">
    <source>
        <dbReference type="Proteomes" id="UP000006352"/>
    </source>
</evidence>
<feature type="compositionally biased region" description="Low complexity" evidence="1">
    <location>
        <begin position="23"/>
        <end position="35"/>
    </location>
</feature>
<feature type="region of interest" description="Disordered" evidence="1">
    <location>
        <begin position="871"/>
        <end position="922"/>
    </location>
</feature>
<feature type="compositionally biased region" description="Low complexity" evidence="1">
    <location>
        <begin position="144"/>
        <end position="161"/>
    </location>
</feature>
<keyword evidence="3" id="KW-1185">Reference proteome</keyword>
<proteinExistence type="predicted"/>
<dbReference type="InParanoid" id="J4G146"/>
<dbReference type="RefSeq" id="XP_012178951.1">
    <property type="nucleotide sequence ID" value="XM_012323561.1"/>
</dbReference>
<feature type="region of interest" description="Disordered" evidence="1">
    <location>
        <begin position="805"/>
        <end position="826"/>
    </location>
</feature>
<feature type="compositionally biased region" description="Basic and acidic residues" evidence="1">
    <location>
        <begin position="257"/>
        <end position="269"/>
    </location>
</feature>
<accession>J4G146</accession>